<sequence length="166" mass="19207">MGKELNLAKLISIPVRNFSCSSVSYGSRNFRKFPLYNFRGRRVFKEQQAENPDPDIPIYTYGVREPGYTLNRKFHYVPEMEPELIVPDLTGFTLKPYVSYRAPDIIQSEFTAKDLFDAVYSDKIINDFKKGELDENGNPKEPNMYEKMTPEEAKLLARKTGTDIFS</sequence>
<evidence type="ECO:0000256" key="2">
    <source>
        <dbReference type="ARBA" id="ARBA00010152"/>
    </source>
</evidence>
<name>A0ABR1B3F7_POLSC</name>
<accession>A0ABR1B3F7</accession>
<dbReference type="PANTHER" id="PTHR21338">
    <property type="entry name" value="MITOCHONDRIAL RIBOSOMAL PROTEIN L41"/>
    <property type="match status" value="1"/>
</dbReference>
<evidence type="ECO:0000256" key="1">
    <source>
        <dbReference type="ARBA" id="ARBA00004173"/>
    </source>
</evidence>
<evidence type="ECO:0000256" key="6">
    <source>
        <dbReference type="ARBA" id="ARBA00023274"/>
    </source>
</evidence>
<keyword evidence="4" id="KW-0689">Ribosomal protein</keyword>
<comment type="caution">
    <text evidence="7">The sequence shown here is derived from an EMBL/GenBank/DDBJ whole genome shotgun (WGS) entry which is preliminary data.</text>
</comment>
<evidence type="ECO:0000256" key="3">
    <source>
        <dbReference type="ARBA" id="ARBA00022946"/>
    </source>
</evidence>
<comment type="similarity">
    <text evidence="2">Belongs to the mitochondrion-specific ribosomal protein mL41 family.</text>
</comment>
<evidence type="ECO:0000256" key="5">
    <source>
        <dbReference type="ARBA" id="ARBA00023128"/>
    </source>
</evidence>
<keyword evidence="8" id="KW-1185">Reference proteome</keyword>
<dbReference type="EMBL" id="JAWJWF010000004">
    <property type="protein sequence ID" value="KAK6634039.1"/>
    <property type="molecule type" value="Genomic_DNA"/>
</dbReference>
<reference evidence="7 8" key="1">
    <citation type="submission" date="2023-09" db="EMBL/GenBank/DDBJ databases">
        <title>Genomes of two closely related lineages of the louse Polyplax serrata with different host specificities.</title>
        <authorList>
            <person name="Martinu J."/>
            <person name="Tarabai H."/>
            <person name="Stefka J."/>
            <person name="Hypsa V."/>
        </authorList>
    </citation>
    <scope>NUCLEOTIDE SEQUENCE [LARGE SCALE GENOMIC DNA]</scope>
    <source>
        <strain evidence="7">98ZLc_SE</strain>
    </source>
</reference>
<dbReference type="PANTHER" id="PTHR21338:SF0">
    <property type="entry name" value="LARGE RIBOSOMAL SUBUNIT PROTEIN ML41"/>
    <property type="match status" value="1"/>
</dbReference>
<keyword evidence="6" id="KW-0687">Ribonucleoprotein</keyword>
<dbReference type="InterPro" id="IPR019189">
    <property type="entry name" value="Ribosomal_mL41"/>
</dbReference>
<gene>
    <name evidence="7" type="ORF">RUM44_004646</name>
</gene>
<dbReference type="Proteomes" id="UP001359485">
    <property type="component" value="Unassembled WGS sequence"/>
</dbReference>
<evidence type="ECO:0000313" key="7">
    <source>
        <dbReference type="EMBL" id="KAK6634039.1"/>
    </source>
</evidence>
<proteinExistence type="inferred from homology"/>
<evidence type="ECO:0000256" key="4">
    <source>
        <dbReference type="ARBA" id="ARBA00022980"/>
    </source>
</evidence>
<keyword evidence="5" id="KW-0496">Mitochondrion</keyword>
<dbReference type="Pfam" id="PF09809">
    <property type="entry name" value="MRP-L27"/>
    <property type="match status" value="1"/>
</dbReference>
<evidence type="ECO:0008006" key="9">
    <source>
        <dbReference type="Google" id="ProtNLM"/>
    </source>
</evidence>
<comment type="subcellular location">
    <subcellularLocation>
        <location evidence="1">Mitochondrion</location>
    </subcellularLocation>
</comment>
<keyword evidence="3" id="KW-0809">Transit peptide</keyword>
<evidence type="ECO:0000313" key="8">
    <source>
        <dbReference type="Proteomes" id="UP001359485"/>
    </source>
</evidence>
<organism evidence="7 8">
    <name type="scientific">Polyplax serrata</name>
    <name type="common">Common mouse louse</name>
    <dbReference type="NCBI Taxonomy" id="468196"/>
    <lineage>
        <taxon>Eukaryota</taxon>
        <taxon>Metazoa</taxon>
        <taxon>Ecdysozoa</taxon>
        <taxon>Arthropoda</taxon>
        <taxon>Hexapoda</taxon>
        <taxon>Insecta</taxon>
        <taxon>Pterygota</taxon>
        <taxon>Neoptera</taxon>
        <taxon>Paraneoptera</taxon>
        <taxon>Psocodea</taxon>
        <taxon>Troctomorpha</taxon>
        <taxon>Phthiraptera</taxon>
        <taxon>Anoplura</taxon>
        <taxon>Polyplacidae</taxon>
        <taxon>Polyplax</taxon>
    </lineage>
</organism>
<protein>
    <recommendedName>
        <fullName evidence="9">39S ribosomal protein L41, mitochondrial</fullName>
    </recommendedName>
</protein>